<dbReference type="CDD" id="cd14967">
    <property type="entry name" value="7tmA_amine_R-like"/>
    <property type="match status" value="1"/>
</dbReference>
<feature type="transmembrane region" description="Helical" evidence="10">
    <location>
        <begin position="402"/>
        <end position="424"/>
    </location>
</feature>
<dbReference type="EMBL" id="CAKAEH010001537">
    <property type="protein sequence ID" value="CAG9537368.1"/>
    <property type="molecule type" value="Genomic_DNA"/>
</dbReference>
<keyword evidence="13" id="KW-1185">Reference proteome</keyword>
<dbReference type="PRINTS" id="PR00237">
    <property type="entry name" value="GPCRRHODOPSN"/>
</dbReference>
<evidence type="ECO:0000313" key="13">
    <source>
        <dbReference type="Proteomes" id="UP000746747"/>
    </source>
</evidence>
<dbReference type="Proteomes" id="UP000746747">
    <property type="component" value="Unassembled WGS sequence"/>
</dbReference>
<evidence type="ECO:0000256" key="2">
    <source>
        <dbReference type="ARBA" id="ARBA00022475"/>
    </source>
</evidence>
<keyword evidence="3 9" id="KW-0812">Transmembrane</keyword>
<reference evidence="12" key="1">
    <citation type="submission" date="2021-09" db="EMBL/GenBank/DDBJ databases">
        <authorList>
            <consortium name="Pathogen Informatics"/>
        </authorList>
    </citation>
    <scope>NUCLEOTIDE SEQUENCE</scope>
</reference>
<evidence type="ECO:0000256" key="1">
    <source>
        <dbReference type="ARBA" id="ARBA00004651"/>
    </source>
</evidence>
<dbReference type="InterPro" id="IPR000276">
    <property type="entry name" value="GPCR_Rhodpsn"/>
</dbReference>
<comment type="subcellular location">
    <subcellularLocation>
        <location evidence="1">Cell membrane</location>
        <topology evidence="1">Multi-pass membrane protein</topology>
    </subcellularLocation>
</comment>
<comment type="caution">
    <text evidence="12">The sequence shown here is derived from an EMBL/GenBank/DDBJ whole genome shotgun (WGS) entry which is preliminary data.</text>
</comment>
<keyword evidence="4 10" id="KW-1133">Transmembrane helix</keyword>
<dbReference type="GO" id="GO:0005886">
    <property type="term" value="C:plasma membrane"/>
    <property type="evidence" value="ECO:0007669"/>
    <property type="project" value="UniProtKB-SubCell"/>
</dbReference>
<name>A0A8J2MRB7_9BILA</name>
<evidence type="ECO:0000256" key="10">
    <source>
        <dbReference type="SAM" id="Phobius"/>
    </source>
</evidence>
<evidence type="ECO:0000256" key="7">
    <source>
        <dbReference type="ARBA" id="ARBA00023170"/>
    </source>
</evidence>
<dbReference type="GO" id="GO:0004930">
    <property type="term" value="F:G protein-coupled receptor activity"/>
    <property type="evidence" value="ECO:0007669"/>
    <property type="project" value="UniProtKB-KW"/>
</dbReference>
<dbReference type="OrthoDB" id="5957871at2759"/>
<dbReference type="SUPFAM" id="SSF81321">
    <property type="entry name" value="Family A G protein-coupled receptor-like"/>
    <property type="match status" value="1"/>
</dbReference>
<gene>
    <name evidence="12" type="ORF">CJOHNSTONI_LOCUS7187</name>
</gene>
<dbReference type="FunFam" id="1.20.1070.10:FF:000248">
    <property type="entry name" value="5-hydroxytryptamine receptor 1A-beta"/>
    <property type="match status" value="1"/>
</dbReference>
<dbReference type="AlphaFoldDB" id="A0A8J2MRB7"/>
<keyword evidence="8 9" id="KW-0807">Transducer</keyword>
<evidence type="ECO:0000256" key="8">
    <source>
        <dbReference type="ARBA" id="ARBA00023224"/>
    </source>
</evidence>
<evidence type="ECO:0000313" key="12">
    <source>
        <dbReference type="EMBL" id="CAG9537368.1"/>
    </source>
</evidence>
<keyword evidence="5 9" id="KW-0297">G-protein coupled receptor</keyword>
<keyword evidence="7 9" id="KW-0675">Receptor</keyword>
<protein>
    <recommendedName>
        <fullName evidence="11">G-protein coupled receptors family 1 profile domain-containing protein</fullName>
    </recommendedName>
</protein>
<feature type="transmembrane region" description="Helical" evidence="10">
    <location>
        <begin position="77"/>
        <end position="107"/>
    </location>
</feature>
<dbReference type="Gene3D" id="1.20.1070.10">
    <property type="entry name" value="Rhodopsin 7-helix transmembrane proteins"/>
    <property type="match status" value="2"/>
</dbReference>
<evidence type="ECO:0000256" key="9">
    <source>
        <dbReference type="RuleBase" id="RU000688"/>
    </source>
</evidence>
<dbReference type="InterPro" id="IPR017452">
    <property type="entry name" value="GPCR_Rhodpsn_7TM"/>
</dbReference>
<accession>A0A8J2MRB7</accession>
<dbReference type="PANTHER" id="PTHR24248">
    <property type="entry name" value="ADRENERGIC RECEPTOR-RELATED G-PROTEIN COUPLED RECEPTOR"/>
    <property type="match status" value="1"/>
</dbReference>
<sequence length="490" mass="55903">MQDVHIDLFLNILKGGALALLVIWTIAANTLVFVVLYKNPHLQTVPNLLVANLAFSDLCLGVIVLPLSSIYAIANEWIFTSTLCVVFVSADILCSTASIWNLSIVGLDRYWAITTPMAYMAKRNKRTAAFLILSVWLSSALISLAPLFGWRQVAERGNMIRVNGTWQCVFLDLPSYTIYSATGSFFIPLIIMFFVYYKIYQAFTEHRARQLYRQQVIKKHIESTILHDLPTDDEFAEELEKNEERESSSASNICKEQLAQPKCKECEECVCDTANESNPREVRIIQTDIESNKGEVVEDAKSQDQKRAIKTIEAATKTTYSISDTVILSENNITKGKKSVKCCQCGKTEISKMHSVQPLKAASNWKVMYKRRRQQSKRNTRITLQHNQRSISTAKERRGVEVLGIILGCFAICWTPFFIMYVVVQFCSSCQIDPHIWMFITWLGYSNSAMNPIIYTVFNQDYQNALKRLFRRSKKKCKACKAVRMSKTSR</sequence>
<feature type="transmembrane region" description="Helical" evidence="10">
    <location>
        <begin position="12"/>
        <end position="37"/>
    </location>
</feature>
<evidence type="ECO:0000256" key="4">
    <source>
        <dbReference type="ARBA" id="ARBA00022989"/>
    </source>
</evidence>
<dbReference type="Pfam" id="PF00001">
    <property type="entry name" value="7tm_1"/>
    <property type="match status" value="1"/>
</dbReference>
<organism evidence="12 13">
    <name type="scientific">Cercopithifilaria johnstoni</name>
    <dbReference type="NCBI Taxonomy" id="2874296"/>
    <lineage>
        <taxon>Eukaryota</taxon>
        <taxon>Metazoa</taxon>
        <taxon>Ecdysozoa</taxon>
        <taxon>Nematoda</taxon>
        <taxon>Chromadorea</taxon>
        <taxon>Rhabditida</taxon>
        <taxon>Spirurina</taxon>
        <taxon>Spiruromorpha</taxon>
        <taxon>Filarioidea</taxon>
        <taxon>Onchocercidae</taxon>
        <taxon>Cercopithifilaria</taxon>
    </lineage>
</organism>
<keyword evidence="2" id="KW-1003">Cell membrane</keyword>
<feature type="transmembrane region" description="Helical" evidence="10">
    <location>
        <begin position="176"/>
        <end position="197"/>
    </location>
</feature>
<dbReference type="PROSITE" id="PS50262">
    <property type="entry name" value="G_PROTEIN_RECEP_F1_2"/>
    <property type="match status" value="1"/>
</dbReference>
<feature type="transmembrane region" description="Helical" evidence="10">
    <location>
        <begin position="436"/>
        <end position="458"/>
    </location>
</feature>
<comment type="similarity">
    <text evidence="9">Belongs to the G-protein coupled receptor 1 family.</text>
</comment>
<proteinExistence type="inferred from homology"/>
<dbReference type="PANTHER" id="PTHR24248:SF151">
    <property type="entry name" value="TYRAMINE RECEPTOR TYRA-2"/>
    <property type="match status" value="1"/>
</dbReference>
<feature type="transmembrane region" description="Helical" evidence="10">
    <location>
        <begin position="49"/>
        <end position="71"/>
    </location>
</feature>
<evidence type="ECO:0000256" key="6">
    <source>
        <dbReference type="ARBA" id="ARBA00023136"/>
    </source>
</evidence>
<keyword evidence="6 10" id="KW-0472">Membrane</keyword>
<evidence type="ECO:0000256" key="5">
    <source>
        <dbReference type="ARBA" id="ARBA00023040"/>
    </source>
</evidence>
<evidence type="ECO:0000259" key="11">
    <source>
        <dbReference type="PROSITE" id="PS50262"/>
    </source>
</evidence>
<feature type="transmembrane region" description="Helical" evidence="10">
    <location>
        <begin position="128"/>
        <end position="149"/>
    </location>
</feature>
<dbReference type="PROSITE" id="PS00237">
    <property type="entry name" value="G_PROTEIN_RECEP_F1_1"/>
    <property type="match status" value="1"/>
</dbReference>
<feature type="domain" description="G-protein coupled receptors family 1 profile" evidence="11">
    <location>
        <begin position="28"/>
        <end position="455"/>
    </location>
</feature>
<evidence type="ECO:0000256" key="3">
    <source>
        <dbReference type="ARBA" id="ARBA00022692"/>
    </source>
</evidence>